<accession>A0A9X3MXJ7</accession>
<sequence>MLTIDELAREAGLTVRNVRSHQTRGLLPPPEVRGRTGFYGPEHVERLKLILQLQNEGLKLDGIKRLLADPGDRLLALKKAGEEREPPAIVDAAALRTRLGLQPDEAAFKLLGRAIQLGILDSRGDGSFNVPSPALLAAAEEVVTRGISLDHALDLIDRVTRQSRVISREFVQLFLEDLWKPFQASGMPDERWDELAESIEHVRPLAAKALLAVFRRTLDEEVDATIDELARGLRVSLGPDRAG</sequence>
<feature type="domain" description="HTH merR-type" evidence="2">
    <location>
        <begin position="1"/>
        <end position="69"/>
    </location>
</feature>
<dbReference type="InterPro" id="IPR000551">
    <property type="entry name" value="MerR-type_HTH_dom"/>
</dbReference>
<dbReference type="SMART" id="SM00422">
    <property type="entry name" value="HTH_MERR"/>
    <property type="match status" value="1"/>
</dbReference>
<evidence type="ECO:0000256" key="1">
    <source>
        <dbReference type="ARBA" id="ARBA00023125"/>
    </source>
</evidence>
<keyword evidence="4" id="KW-1185">Reference proteome</keyword>
<dbReference type="PRINTS" id="PR00040">
    <property type="entry name" value="HTHMERR"/>
</dbReference>
<dbReference type="GO" id="GO:0003700">
    <property type="term" value="F:DNA-binding transcription factor activity"/>
    <property type="evidence" value="ECO:0007669"/>
    <property type="project" value="InterPro"/>
</dbReference>
<proteinExistence type="predicted"/>
<reference evidence="3" key="1">
    <citation type="submission" date="2022-10" db="EMBL/GenBank/DDBJ databases">
        <title>The WGS of Solirubrobacter ginsenosidimutans DSM 21036.</title>
        <authorList>
            <person name="Jiang Z."/>
        </authorList>
    </citation>
    <scope>NUCLEOTIDE SEQUENCE</scope>
    <source>
        <strain evidence="3">DSM 21036</strain>
    </source>
</reference>
<keyword evidence="1" id="KW-0238">DNA-binding</keyword>
<gene>
    <name evidence="3" type="ORF">OM076_22255</name>
</gene>
<organism evidence="3 4">
    <name type="scientific">Solirubrobacter ginsenosidimutans</name>
    <dbReference type="NCBI Taxonomy" id="490573"/>
    <lineage>
        <taxon>Bacteria</taxon>
        <taxon>Bacillati</taxon>
        <taxon>Actinomycetota</taxon>
        <taxon>Thermoleophilia</taxon>
        <taxon>Solirubrobacterales</taxon>
        <taxon>Solirubrobacteraceae</taxon>
        <taxon>Solirubrobacter</taxon>
    </lineage>
</organism>
<evidence type="ECO:0000313" key="3">
    <source>
        <dbReference type="EMBL" id="MDA0163012.1"/>
    </source>
</evidence>
<dbReference type="EMBL" id="JAPDOD010000022">
    <property type="protein sequence ID" value="MDA0163012.1"/>
    <property type="molecule type" value="Genomic_DNA"/>
</dbReference>
<protein>
    <submittedName>
        <fullName evidence="3">MerR family transcriptional regulator</fullName>
    </submittedName>
</protein>
<dbReference type="PANTHER" id="PTHR30204:SF93">
    <property type="entry name" value="HTH MERR-TYPE DOMAIN-CONTAINING PROTEIN"/>
    <property type="match status" value="1"/>
</dbReference>
<dbReference type="RefSeq" id="WP_270042253.1">
    <property type="nucleotide sequence ID" value="NZ_JAPDOD010000022.1"/>
</dbReference>
<dbReference type="SUPFAM" id="SSF46955">
    <property type="entry name" value="Putative DNA-binding domain"/>
    <property type="match status" value="1"/>
</dbReference>
<dbReference type="GO" id="GO:0003677">
    <property type="term" value="F:DNA binding"/>
    <property type="evidence" value="ECO:0007669"/>
    <property type="project" value="UniProtKB-KW"/>
</dbReference>
<dbReference type="PANTHER" id="PTHR30204">
    <property type="entry name" value="REDOX-CYCLING DRUG-SENSING TRANSCRIPTIONAL ACTIVATOR SOXR"/>
    <property type="match status" value="1"/>
</dbReference>
<evidence type="ECO:0000313" key="4">
    <source>
        <dbReference type="Proteomes" id="UP001149140"/>
    </source>
</evidence>
<comment type="caution">
    <text evidence="3">The sequence shown here is derived from an EMBL/GenBank/DDBJ whole genome shotgun (WGS) entry which is preliminary data.</text>
</comment>
<evidence type="ECO:0000259" key="2">
    <source>
        <dbReference type="PROSITE" id="PS50937"/>
    </source>
</evidence>
<dbReference type="InterPro" id="IPR047057">
    <property type="entry name" value="MerR_fam"/>
</dbReference>
<dbReference type="PROSITE" id="PS50937">
    <property type="entry name" value="HTH_MERR_2"/>
    <property type="match status" value="1"/>
</dbReference>
<dbReference type="Gene3D" id="1.10.1660.10">
    <property type="match status" value="1"/>
</dbReference>
<dbReference type="AlphaFoldDB" id="A0A9X3MXJ7"/>
<dbReference type="Proteomes" id="UP001149140">
    <property type="component" value="Unassembled WGS sequence"/>
</dbReference>
<dbReference type="InterPro" id="IPR009061">
    <property type="entry name" value="DNA-bd_dom_put_sf"/>
</dbReference>
<name>A0A9X3MXJ7_9ACTN</name>
<dbReference type="Pfam" id="PF13411">
    <property type="entry name" value="MerR_1"/>
    <property type="match status" value="1"/>
</dbReference>